<dbReference type="SUPFAM" id="SSF54285">
    <property type="entry name" value="MoaD/ThiS"/>
    <property type="match status" value="1"/>
</dbReference>
<accession>A0A931AN93</accession>
<dbReference type="InterPro" id="IPR054834">
    <property type="entry name" value="SAMP1_3"/>
</dbReference>
<dbReference type="Gene3D" id="3.10.20.30">
    <property type="match status" value="1"/>
</dbReference>
<dbReference type="CDD" id="cd17505">
    <property type="entry name" value="Ubl_SAMP1_like"/>
    <property type="match status" value="1"/>
</dbReference>
<organism evidence="1 2">
    <name type="scientific">Halonatronomonas betaini</name>
    <dbReference type="NCBI Taxonomy" id="2778430"/>
    <lineage>
        <taxon>Bacteria</taxon>
        <taxon>Bacillati</taxon>
        <taxon>Bacillota</taxon>
        <taxon>Clostridia</taxon>
        <taxon>Halanaerobiales</taxon>
        <taxon>Halarsenatibacteraceae</taxon>
        <taxon>Halonatronomonas</taxon>
    </lineage>
</organism>
<dbReference type="InterPro" id="IPR052045">
    <property type="entry name" value="Sulfur_Carrier/Prot_Modifier"/>
</dbReference>
<dbReference type="RefSeq" id="WP_270452657.1">
    <property type="nucleotide sequence ID" value="NZ_JADPIE010000001.1"/>
</dbReference>
<gene>
    <name evidence="1" type="ORF">I0Q91_02470</name>
</gene>
<dbReference type="PANTHER" id="PTHR38031:SF1">
    <property type="entry name" value="SULFUR CARRIER PROTEIN CYSO"/>
    <property type="match status" value="1"/>
</dbReference>
<dbReference type="InterPro" id="IPR010038">
    <property type="entry name" value="MoaD_arc-typ"/>
</dbReference>
<protein>
    <submittedName>
        <fullName evidence="1">MoaD/ThiS family protein</fullName>
    </submittedName>
</protein>
<name>A0A931AN93_9FIRM</name>
<evidence type="ECO:0000313" key="1">
    <source>
        <dbReference type="EMBL" id="MBF8435933.1"/>
    </source>
</evidence>
<keyword evidence="2" id="KW-1185">Reference proteome</keyword>
<dbReference type="AlphaFoldDB" id="A0A931AN93"/>
<sequence length="94" mass="10608">MAIKVKLYSLFRKYIDDRQVELKPEENKTVRDLIKTLDEKYDAVFSEKLIGEEEAINPGAIILVNGQNIHHLDKLDTKLKDGDILAIFPPSAGG</sequence>
<dbReference type="InterPro" id="IPR016155">
    <property type="entry name" value="Mopterin_synth/thiamin_S_b"/>
</dbReference>
<dbReference type="NCBIfam" id="NF041918">
    <property type="entry name" value="SAMP1"/>
    <property type="match status" value="1"/>
</dbReference>
<dbReference type="EMBL" id="JADPIE010000001">
    <property type="protein sequence ID" value="MBF8435933.1"/>
    <property type="molecule type" value="Genomic_DNA"/>
</dbReference>
<dbReference type="PANTHER" id="PTHR38031">
    <property type="entry name" value="SULFUR CARRIER PROTEIN SLR0821-RELATED"/>
    <property type="match status" value="1"/>
</dbReference>
<dbReference type="NCBIfam" id="TIGR01687">
    <property type="entry name" value="moaD_arch"/>
    <property type="match status" value="1"/>
</dbReference>
<dbReference type="Pfam" id="PF02597">
    <property type="entry name" value="ThiS"/>
    <property type="match status" value="1"/>
</dbReference>
<proteinExistence type="predicted"/>
<reference evidence="1" key="1">
    <citation type="submission" date="2020-11" db="EMBL/GenBank/DDBJ databases">
        <title>Halonatronomonas betainensis gen. nov., sp. nov. a novel haloalkaliphilic representative of the family Halanaerobiacae capable of betaine degradation.</title>
        <authorList>
            <person name="Boltyanskaya Y."/>
            <person name="Kevbrin V."/>
            <person name="Detkova E."/>
            <person name="Grouzdev D.S."/>
            <person name="Koziaeva V."/>
            <person name="Zhilina T."/>
        </authorList>
    </citation>
    <scope>NUCLEOTIDE SEQUENCE</scope>
    <source>
        <strain evidence="1">Z-7014</strain>
    </source>
</reference>
<comment type="caution">
    <text evidence="1">The sequence shown here is derived from an EMBL/GenBank/DDBJ whole genome shotgun (WGS) entry which is preliminary data.</text>
</comment>
<dbReference type="InterPro" id="IPR012675">
    <property type="entry name" value="Beta-grasp_dom_sf"/>
</dbReference>
<dbReference type="InterPro" id="IPR003749">
    <property type="entry name" value="ThiS/MoaD-like"/>
</dbReference>
<dbReference type="Proteomes" id="UP000621436">
    <property type="component" value="Unassembled WGS sequence"/>
</dbReference>
<evidence type="ECO:0000313" key="2">
    <source>
        <dbReference type="Proteomes" id="UP000621436"/>
    </source>
</evidence>